<dbReference type="RefSeq" id="XP_004031018.1">
    <property type="nucleotide sequence ID" value="XM_004030970.1"/>
</dbReference>
<feature type="domain" description="EF-hand" evidence="3">
    <location>
        <begin position="152"/>
        <end position="187"/>
    </location>
</feature>
<protein>
    <recommendedName>
        <fullName evidence="3">EF-hand domain-containing protein</fullName>
    </recommendedName>
</protein>
<dbReference type="CDD" id="cd00051">
    <property type="entry name" value="EFh"/>
    <property type="match status" value="1"/>
</dbReference>
<reference evidence="4 5" key="1">
    <citation type="submission" date="2011-07" db="EMBL/GenBank/DDBJ databases">
        <authorList>
            <person name="Coyne R."/>
            <person name="Brami D."/>
            <person name="Johnson J."/>
            <person name="Hostetler J."/>
            <person name="Hannick L."/>
            <person name="Clark T."/>
            <person name="Cassidy-Hanley D."/>
            <person name="Inman J."/>
        </authorList>
    </citation>
    <scope>NUCLEOTIDE SEQUENCE [LARGE SCALE GENOMIC DNA]</scope>
    <source>
        <strain evidence="4 5">G5</strain>
    </source>
</reference>
<dbReference type="PANTHER" id="PTHR46311:SF5">
    <property type="entry name" value="EF-HAND DOMAIN-CONTAINING PROTEIN"/>
    <property type="match status" value="1"/>
</dbReference>
<dbReference type="Pfam" id="PF13499">
    <property type="entry name" value="EF-hand_7"/>
    <property type="match status" value="1"/>
</dbReference>
<dbReference type="InterPro" id="IPR051111">
    <property type="entry name" value="Ca-binding_regulatory"/>
</dbReference>
<dbReference type="SMART" id="SM00054">
    <property type="entry name" value="EFh"/>
    <property type="match status" value="3"/>
</dbReference>
<dbReference type="Proteomes" id="UP000008983">
    <property type="component" value="Unassembled WGS sequence"/>
</dbReference>
<sequence>MMRQGQRENFDNISKEKIKQYIFALTEYIQQTNFFDPFESMQRNGQLSFKEIYEALKNGYPIFQSQEDIKLLANANMSGAISKNELKLQFGDIEKSTDKENKSANDARQAIKLSQEIEDQIRNIFKEVDKDGSGYVDLNEFDGLLRAVGINVSQDEQLNYFNRFDKNNDGQISFLEFKIILEEKIKQEILTAEDIIDDLRKEFFKVDLYKKRVINFYQLGQVLSNLNVNISQNELEEIFKAIDIDQSGFIDIDEFLTFLMKNNCQVSSLASSVALNVSPQSEEINVEIKLDYATGIPLPKDDIPPESIVYRQNVSSMGSQL</sequence>
<feature type="domain" description="EF-hand" evidence="3">
    <location>
        <begin position="230"/>
        <end position="265"/>
    </location>
</feature>
<evidence type="ECO:0000259" key="3">
    <source>
        <dbReference type="PROSITE" id="PS50222"/>
    </source>
</evidence>
<dbReference type="InterPro" id="IPR002048">
    <property type="entry name" value="EF_hand_dom"/>
</dbReference>
<dbReference type="EMBL" id="GL984106">
    <property type="protein sequence ID" value="EGR29782.1"/>
    <property type="molecule type" value="Genomic_DNA"/>
</dbReference>
<dbReference type="OrthoDB" id="26525at2759"/>
<dbReference type="Gene3D" id="1.10.238.10">
    <property type="entry name" value="EF-hand"/>
    <property type="match status" value="2"/>
</dbReference>
<dbReference type="Pfam" id="PF00036">
    <property type="entry name" value="EF-hand_1"/>
    <property type="match status" value="1"/>
</dbReference>
<dbReference type="SUPFAM" id="SSF47473">
    <property type="entry name" value="EF-hand"/>
    <property type="match status" value="1"/>
</dbReference>
<dbReference type="OMA" id="WHFELAM"/>
<keyword evidence="1" id="KW-0677">Repeat</keyword>
<dbReference type="eggNOG" id="KOG0027">
    <property type="taxonomic scope" value="Eukaryota"/>
</dbReference>
<proteinExistence type="predicted"/>
<dbReference type="STRING" id="857967.G0QYB9"/>
<accession>G0QYB9</accession>
<organism evidence="4 5">
    <name type="scientific">Ichthyophthirius multifiliis</name>
    <name type="common">White spot disease agent</name>
    <name type="synonym">Ich</name>
    <dbReference type="NCBI Taxonomy" id="5932"/>
    <lineage>
        <taxon>Eukaryota</taxon>
        <taxon>Sar</taxon>
        <taxon>Alveolata</taxon>
        <taxon>Ciliophora</taxon>
        <taxon>Intramacronucleata</taxon>
        <taxon>Oligohymenophorea</taxon>
        <taxon>Hymenostomatida</taxon>
        <taxon>Ophryoglenina</taxon>
        <taxon>Ichthyophthirius</taxon>
    </lineage>
</organism>
<feature type="domain" description="EF-hand" evidence="3">
    <location>
        <begin position="116"/>
        <end position="151"/>
    </location>
</feature>
<dbReference type="GeneID" id="14905903"/>
<dbReference type="InterPro" id="IPR018247">
    <property type="entry name" value="EF_Hand_1_Ca_BS"/>
</dbReference>
<dbReference type="GO" id="GO:0032588">
    <property type="term" value="C:trans-Golgi network membrane"/>
    <property type="evidence" value="ECO:0007669"/>
    <property type="project" value="TreeGrafter"/>
</dbReference>
<evidence type="ECO:0000256" key="2">
    <source>
        <dbReference type="ARBA" id="ARBA00022837"/>
    </source>
</evidence>
<dbReference type="FunFam" id="1.10.238.10:FF:000003">
    <property type="entry name" value="Calmodulin A"/>
    <property type="match status" value="1"/>
</dbReference>
<keyword evidence="5" id="KW-1185">Reference proteome</keyword>
<dbReference type="InterPro" id="IPR011992">
    <property type="entry name" value="EF-hand-dom_pair"/>
</dbReference>
<evidence type="ECO:0000313" key="5">
    <source>
        <dbReference type="Proteomes" id="UP000008983"/>
    </source>
</evidence>
<dbReference type="PROSITE" id="PS50222">
    <property type="entry name" value="EF_HAND_2"/>
    <property type="match status" value="3"/>
</dbReference>
<name>G0QYB9_ICHMU</name>
<gene>
    <name evidence="4" type="ORF">IMG5_148630</name>
</gene>
<evidence type="ECO:0000313" key="4">
    <source>
        <dbReference type="EMBL" id="EGR29782.1"/>
    </source>
</evidence>
<dbReference type="AlphaFoldDB" id="G0QYB9"/>
<dbReference type="InParanoid" id="G0QYB9"/>
<dbReference type="GO" id="GO:0005509">
    <property type="term" value="F:calcium ion binding"/>
    <property type="evidence" value="ECO:0007669"/>
    <property type="project" value="InterPro"/>
</dbReference>
<dbReference type="PROSITE" id="PS00018">
    <property type="entry name" value="EF_HAND_1"/>
    <property type="match status" value="3"/>
</dbReference>
<dbReference type="PANTHER" id="PTHR46311">
    <property type="entry name" value="CALCIUM-BINDING PROTEIN 8-RELATED"/>
    <property type="match status" value="1"/>
</dbReference>
<keyword evidence="2" id="KW-0106">Calcium</keyword>
<evidence type="ECO:0000256" key="1">
    <source>
        <dbReference type="ARBA" id="ARBA00022737"/>
    </source>
</evidence>